<dbReference type="EMBL" id="AGNL01013028">
    <property type="protein sequence ID" value="EJK67481.1"/>
    <property type="molecule type" value="Genomic_DNA"/>
</dbReference>
<evidence type="ECO:0000313" key="1">
    <source>
        <dbReference type="EMBL" id="EJK67481.1"/>
    </source>
</evidence>
<reference evidence="1 2" key="1">
    <citation type="journal article" date="2012" name="Genome Biol.">
        <title>Genome and low-iron response of an oceanic diatom adapted to chronic iron limitation.</title>
        <authorList>
            <person name="Lommer M."/>
            <person name="Specht M."/>
            <person name="Roy A.S."/>
            <person name="Kraemer L."/>
            <person name="Andreson R."/>
            <person name="Gutowska M.A."/>
            <person name="Wolf J."/>
            <person name="Bergner S.V."/>
            <person name="Schilhabel M.B."/>
            <person name="Klostermeier U.C."/>
            <person name="Beiko R.G."/>
            <person name="Rosenstiel P."/>
            <person name="Hippler M."/>
            <person name="Laroche J."/>
        </authorList>
    </citation>
    <scope>NUCLEOTIDE SEQUENCE [LARGE SCALE GENOMIC DNA]</scope>
    <source>
        <strain evidence="1 2">CCMP1005</strain>
    </source>
</reference>
<dbReference type="AlphaFoldDB" id="K0T2G5"/>
<keyword evidence="2" id="KW-1185">Reference proteome</keyword>
<organism evidence="1 2">
    <name type="scientific">Thalassiosira oceanica</name>
    <name type="common">Marine diatom</name>
    <dbReference type="NCBI Taxonomy" id="159749"/>
    <lineage>
        <taxon>Eukaryota</taxon>
        <taxon>Sar</taxon>
        <taxon>Stramenopiles</taxon>
        <taxon>Ochrophyta</taxon>
        <taxon>Bacillariophyta</taxon>
        <taxon>Coscinodiscophyceae</taxon>
        <taxon>Thalassiosirophycidae</taxon>
        <taxon>Thalassiosirales</taxon>
        <taxon>Thalassiosiraceae</taxon>
        <taxon>Thalassiosira</taxon>
    </lineage>
</organism>
<evidence type="ECO:0000313" key="2">
    <source>
        <dbReference type="Proteomes" id="UP000266841"/>
    </source>
</evidence>
<sequence>GNDGEERKATIIQDMRAFPITVNSGEYSHIIILCPIADSVDCIFFHNRVLNGRMMCMLGYRGNHVFIIPEADVVIAKSASPPNIGEFDDTYGAMGDENGQIRMALEIAAHYIDKQNNSQPPAQSVYCPAACPKGHFIVGCDMNNPWHCLPGRKCLFGWNKNFGEIWVHGPYCGF</sequence>
<protein>
    <submittedName>
        <fullName evidence="1">Uncharacterized protein</fullName>
    </submittedName>
</protein>
<name>K0T2G5_THAOC</name>
<feature type="non-terminal residue" evidence="1">
    <location>
        <position position="1"/>
    </location>
</feature>
<gene>
    <name evidence="1" type="ORF">THAOC_11475</name>
</gene>
<proteinExistence type="predicted"/>
<accession>K0T2G5</accession>
<dbReference type="eggNOG" id="ENOG502S55Z">
    <property type="taxonomic scope" value="Eukaryota"/>
</dbReference>
<dbReference type="Proteomes" id="UP000266841">
    <property type="component" value="Unassembled WGS sequence"/>
</dbReference>
<comment type="caution">
    <text evidence="1">The sequence shown here is derived from an EMBL/GenBank/DDBJ whole genome shotgun (WGS) entry which is preliminary data.</text>
</comment>